<keyword evidence="2" id="KW-1185">Reference proteome</keyword>
<dbReference type="EMBL" id="JAAMOZ010000001">
    <property type="protein sequence ID" value="NIH57779.1"/>
    <property type="molecule type" value="Genomic_DNA"/>
</dbReference>
<dbReference type="RefSeq" id="WP_208390546.1">
    <property type="nucleotide sequence ID" value="NZ_BAAAOO010000007.1"/>
</dbReference>
<reference evidence="1 2" key="1">
    <citation type="submission" date="2020-02" db="EMBL/GenBank/DDBJ databases">
        <title>Sequencing the genomes of 1000 actinobacteria strains.</title>
        <authorList>
            <person name="Klenk H.-P."/>
        </authorList>
    </citation>
    <scope>NUCLEOTIDE SEQUENCE [LARGE SCALE GENOMIC DNA]</scope>
    <source>
        <strain evidence="1 2">DSM 19609</strain>
    </source>
</reference>
<sequence length="64" mass="7184">MDAQTRWSDLSASFEYFRERRRFLGVAGRGNIASRNLRRALSLDQPVASTISSSSLDLSFFVAV</sequence>
<accession>A0ABX0SIP0</accession>
<dbReference type="Proteomes" id="UP000749311">
    <property type="component" value="Unassembled WGS sequence"/>
</dbReference>
<evidence type="ECO:0000313" key="2">
    <source>
        <dbReference type="Proteomes" id="UP000749311"/>
    </source>
</evidence>
<comment type="caution">
    <text evidence="1">The sequence shown here is derived from an EMBL/GenBank/DDBJ whole genome shotgun (WGS) entry which is preliminary data.</text>
</comment>
<gene>
    <name evidence="1" type="ORF">FB473_002424</name>
</gene>
<evidence type="ECO:0000313" key="1">
    <source>
        <dbReference type="EMBL" id="NIH57779.1"/>
    </source>
</evidence>
<organism evidence="1 2">
    <name type="scientific">Brooklawnia cerclae</name>
    <dbReference type="NCBI Taxonomy" id="349934"/>
    <lineage>
        <taxon>Bacteria</taxon>
        <taxon>Bacillati</taxon>
        <taxon>Actinomycetota</taxon>
        <taxon>Actinomycetes</taxon>
        <taxon>Propionibacteriales</taxon>
        <taxon>Propionibacteriaceae</taxon>
        <taxon>Brooklawnia</taxon>
    </lineage>
</organism>
<protein>
    <submittedName>
        <fullName evidence="1">Uncharacterized protein</fullName>
    </submittedName>
</protein>
<proteinExistence type="predicted"/>
<name>A0ABX0SIP0_9ACTN</name>